<feature type="compositionally biased region" description="Basic residues" evidence="1">
    <location>
        <begin position="212"/>
        <end position="226"/>
    </location>
</feature>
<dbReference type="EMBL" id="QEAN01000545">
    <property type="protein sequence ID" value="TPX33146.1"/>
    <property type="molecule type" value="Genomic_DNA"/>
</dbReference>
<dbReference type="Proteomes" id="UP000317494">
    <property type="component" value="Unassembled WGS sequence"/>
</dbReference>
<evidence type="ECO:0000256" key="1">
    <source>
        <dbReference type="SAM" id="MobiDB-lite"/>
    </source>
</evidence>
<dbReference type="EMBL" id="QEAM01000302">
    <property type="protein sequence ID" value="TPX41788.1"/>
    <property type="molecule type" value="Genomic_DNA"/>
</dbReference>
<dbReference type="AlphaFoldDB" id="A0A507C588"/>
<evidence type="ECO:0000313" key="2">
    <source>
        <dbReference type="EMBL" id="TPX33146.1"/>
    </source>
</evidence>
<feature type="region of interest" description="Disordered" evidence="1">
    <location>
        <begin position="169"/>
        <end position="317"/>
    </location>
</feature>
<proteinExistence type="predicted"/>
<feature type="compositionally biased region" description="Basic and acidic residues" evidence="1">
    <location>
        <begin position="198"/>
        <end position="211"/>
    </location>
</feature>
<feature type="compositionally biased region" description="Polar residues" evidence="1">
    <location>
        <begin position="1"/>
        <end position="20"/>
    </location>
</feature>
<protein>
    <submittedName>
        <fullName evidence="2">Uncharacterized protein</fullName>
    </submittedName>
</protein>
<organism evidence="2 4">
    <name type="scientific">Synchytrium endobioticum</name>
    <dbReference type="NCBI Taxonomy" id="286115"/>
    <lineage>
        <taxon>Eukaryota</taxon>
        <taxon>Fungi</taxon>
        <taxon>Fungi incertae sedis</taxon>
        <taxon>Chytridiomycota</taxon>
        <taxon>Chytridiomycota incertae sedis</taxon>
        <taxon>Chytridiomycetes</taxon>
        <taxon>Synchytriales</taxon>
        <taxon>Synchytriaceae</taxon>
        <taxon>Synchytrium</taxon>
    </lineage>
</organism>
<keyword evidence="4" id="KW-1185">Reference proteome</keyword>
<feature type="region of interest" description="Disordered" evidence="1">
    <location>
        <begin position="1"/>
        <end position="61"/>
    </location>
</feature>
<feature type="compositionally biased region" description="Low complexity" evidence="1">
    <location>
        <begin position="227"/>
        <end position="241"/>
    </location>
</feature>
<dbReference type="VEuPathDB" id="FungiDB:SeMB42_g07513"/>
<reference evidence="4 5" key="1">
    <citation type="journal article" date="2019" name="Sci. Rep.">
        <title>Comparative genomics of chytrid fungi reveal insights into the obligate biotrophic and pathogenic lifestyle of Synchytrium endobioticum.</title>
        <authorList>
            <person name="van de Vossenberg B.T.L.H."/>
            <person name="Warris S."/>
            <person name="Nguyen H.D.T."/>
            <person name="van Gent-Pelzer M.P.E."/>
            <person name="Joly D.L."/>
            <person name="van de Geest H.C."/>
            <person name="Bonants P.J.M."/>
            <person name="Smith D.S."/>
            <person name="Levesque C.A."/>
            <person name="van der Lee T.A.J."/>
        </authorList>
    </citation>
    <scope>NUCLEOTIDE SEQUENCE [LARGE SCALE GENOMIC DNA]</scope>
    <source>
        <strain evidence="3 5">LEV6574</strain>
        <strain evidence="2 4">MB42</strain>
    </source>
</reference>
<sequence length="317" mass="34735">MTVFTSCANDTQEPQKSPPENATKGPEVPSHRLYRDGSRERPHLAAPKIATDNVKRDDEPEAHIMRVKESKGKEPLMIINSIPDIETELSDYELALWLDKEQGRPSSRPHDSDIARIVDATSTEMTDAELAQLFSLEWNDDGDQMALDEQIKSDSELARQLAREFAGDAAGLDVSVNSDSEKDNAQQSGTRKKPRANSHSDEGSDGKADRPTKKKRKWSSKKRRPSARGAASSSSSITGKSKSGGGGRGISFFQKPKSESKSSTMKGEPKAGASSTVFVKSEAESRPVIKLNSVAPRIKSEPQHDSALRKVKKEHDK</sequence>
<name>A0A507C588_9FUNG</name>
<gene>
    <name evidence="3" type="ORF">SeLEV6574_g05922</name>
    <name evidence="2" type="ORF">SeMB42_g07513</name>
</gene>
<comment type="caution">
    <text evidence="2">The sequence shown here is derived from an EMBL/GenBank/DDBJ whole genome shotgun (WGS) entry which is preliminary data.</text>
</comment>
<accession>A0A507C588</accession>
<feature type="compositionally biased region" description="Basic and acidic residues" evidence="1">
    <location>
        <begin position="298"/>
        <end position="317"/>
    </location>
</feature>
<evidence type="ECO:0000313" key="4">
    <source>
        <dbReference type="Proteomes" id="UP000317494"/>
    </source>
</evidence>
<evidence type="ECO:0000313" key="5">
    <source>
        <dbReference type="Proteomes" id="UP000320475"/>
    </source>
</evidence>
<feature type="compositionally biased region" description="Basic and acidic residues" evidence="1">
    <location>
        <begin position="29"/>
        <end position="43"/>
    </location>
</feature>
<dbReference type="Proteomes" id="UP000320475">
    <property type="component" value="Unassembled WGS sequence"/>
</dbReference>
<evidence type="ECO:0000313" key="3">
    <source>
        <dbReference type="EMBL" id="TPX41788.1"/>
    </source>
</evidence>